<dbReference type="Pfam" id="PF00445">
    <property type="entry name" value="Ribonuclease_T2"/>
    <property type="match status" value="1"/>
</dbReference>
<evidence type="ECO:0000256" key="1">
    <source>
        <dbReference type="ARBA" id="ARBA00007469"/>
    </source>
</evidence>
<comment type="similarity">
    <text evidence="1 2">Belongs to the RNase T2 family.</text>
</comment>
<reference evidence="4" key="1">
    <citation type="journal article" date="2018" name="Nat. Microbiol.">
        <title>Leveraging single-cell genomics to expand the fungal tree of life.</title>
        <authorList>
            <person name="Ahrendt S.R."/>
            <person name="Quandt C.A."/>
            <person name="Ciobanu D."/>
            <person name="Clum A."/>
            <person name="Salamov A."/>
            <person name="Andreopoulos B."/>
            <person name="Cheng J.F."/>
            <person name="Woyke T."/>
            <person name="Pelin A."/>
            <person name="Henrissat B."/>
            <person name="Reynolds N.K."/>
            <person name="Benny G.L."/>
            <person name="Smith M.E."/>
            <person name="James T.Y."/>
            <person name="Grigoriev I.V."/>
        </authorList>
    </citation>
    <scope>NUCLEOTIDE SEQUENCE [LARGE SCALE GENOMIC DNA]</scope>
    <source>
        <strain evidence="4">Baker2002</strain>
    </source>
</reference>
<gene>
    <name evidence="3" type="ORF">METBISCDRAFT_27964</name>
</gene>
<dbReference type="InterPro" id="IPR036430">
    <property type="entry name" value="RNase_T2-like_sf"/>
</dbReference>
<dbReference type="GO" id="GO:0033897">
    <property type="term" value="F:ribonuclease T2 activity"/>
    <property type="evidence" value="ECO:0007669"/>
    <property type="project" value="InterPro"/>
</dbReference>
<evidence type="ECO:0000313" key="3">
    <source>
        <dbReference type="EMBL" id="RKP29768.1"/>
    </source>
</evidence>
<dbReference type="Proteomes" id="UP000268321">
    <property type="component" value="Unassembled WGS sequence"/>
</dbReference>
<dbReference type="EMBL" id="ML004475">
    <property type="protein sequence ID" value="RKP29768.1"/>
    <property type="molecule type" value="Genomic_DNA"/>
</dbReference>
<organism evidence="3 4">
    <name type="scientific">Metschnikowia bicuspidata</name>
    <dbReference type="NCBI Taxonomy" id="27322"/>
    <lineage>
        <taxon>Eukaryota</taxon>
        <taxon>Fungi</taxon>
        <taxon>Dikarya</taxon>
        <taxon>Ascomycota</taxon>
        <taxon>Saccharomycotina</taxon>
        <taxon>Pichiomycetes</taxon>
        <taxon>Metschnikowiaceae</taxon>
        <taxon>Metschnikowia</taxon>
    </lineage>
</organism>
<proteinExistence type="inferred from homology"/>
<dbReference type="GO" id="GO:0003723">
    <property type="term" value="F:RNA binding"/>
    <property type="evidence" value="ECO:0007669"/>
    <property type="project" value="InterPro"/>
</dbReference>
<protein>
    <submittedName>
        <fullName evidence="3">Ribonuclease T2</fullName>
    </submittedName>
</protein>
<dbReference type="InterPro" id="IPR001568">
    <property type="entry name" value="RNase_T2-like"/>
</dbReference>
<dbReference type="OrthoDB" id="435754at2759"/>
<keyword evidence="4" id="KW-1185">Reference proteome</keyword>
<dbReference type="SUPFAM" id="SSF55895">
    <property type="entry name" value="Ribonuclease Rh-like"/>
    <property type="match status" value="1"/>
</dbReference>
<name>A0A4P9ZAW4_9ASCO</name>
<evidence type="ECO:0000256" key="2">
    <source>
        <dbReference type="RuleBase" id="RU004328"/>
    </source>
</evidence>
<accession>A0A4P9ZAW4</accession>
<evidence type="ECO:0000313" key="4">
    <source>
        <dbReference type="Proteomes" id="UP000268321"/>
    </source>
</evidence>
<sequence>MLKSPVLLTAVAAGNLVPNRGPTTSWRACPVLSPAACYGTFNQDYQFFVEHGPSGLVMLAQQSTLHGLWPIQCDFETQVNCQRVQFTHDQFNAMKRNFPDDQLYQQMQRVRKTKGTHHIGLLCHQITKHGACLRTILPRCYDANAHPRQDEYVPTYEILQKAGIVPTTDLTYSLYEKNIYLRCKDKSLVEVQYAHKVEGHFTDGKYVPVKDKRVLRCPAHGIWYVPKGRTAPKQETSVIYGASELSRRHGRVNENGINILHGMCSFDKNGLYNCHAHFPLVDIFDYDRRTHFTLYKGRSDWFLSTDGRGPAHLKMDDDRCKAS</sequence>
<dbReference type="Gene3D" id="3.90.730.10">
    <property type="entry name" value="Ribonuclease T2-like"/>
    <property type="match status" value="1"/>
</dbReference>
<dbReference type="AlphaFoldDB" id="A0A4P9ZAW4"/>